<evidence type="ECO:0000313" key="2">
    <source>
        <dbReference type="Proteomes" id="UP000830729"/>
    </source>
</evidence>
<evidence type="ECO:0000313" key="1">
    <source>
        <dbReference type="EMBL" id="UPV73699.1"/>
    </source>
</evidence>
<dbReference type="RefSeq" id="WP_248649751.1">
    <property type="nucleotide sequence ID" value="NZ_CP096659.1"/>
</dbReference>
<accession>A0A8U0HS54</accession>
<dbReference type="GeneID" id="72186387"/>
<proteinExistence type="predicted"/>
<reference evidence="1 2" key="1">
    <citation type="submission" date="2022-04" db="EMBL/GenBank/DDBJ databases">
        <title>Diverse halophilic archaea isolated from saline environments.</title>
        <authorList>
            <person name="Cui H.-L."/>
        </authorList>
    </citation>
    <scope>NUCLEOTIDE SEQUENCE [LARGE SCALE GENOMIC DNA]</scope>
    <source>
        <strain evidence="1 2">XZYJT49</strain>
    </source>
</reference>
<name>A0A8U0HS54_9EURY</name>
<dbReference type="EMBL" id="CP096659">
    <property type="protein sequence ID" value="UPV73699.1"/>
    <property type="molecule type" value="Genomic_DNA"/>
</dbReference>
<organism evidence="1 2">
    <name type="scientific">Halorussus limi</name>
    <dbReference type="NCBI Taxonomy" id="2938695"/>
    <lineage>
        <taxon>Archaea</taxon>
        <taxon>Methanobacteriati</taxon>
        <taxon>Methanobacteriota</taxon>
        <taxon>Stenosarchaea group</taxon>
        <taxon>Halobacteria</taxon>
        <taxon>Halobacteriales</taxon>
        <taxon>Haladaptataceae</taxon>
        <taxon>Halorussus</taxon>
    </lineage>
</organism>
<keyword evidence="2" id="KW-1185">Reference proteome</keyword>
<sequence>MDSKIERLVSSLRERIGDGLRGVFYGDFREREYSVAYASEDATEGYSADQIRDVVDDVAFEQLHSDRKNDLHEPLGRYTASVEVFEDGINLIFIETEDAPTIFVGMDGDVANVTPALETARDCLE</sequence>
<dbReference type="AlphaFoldDB" id="A0A8U0HS54"/>
<dbReference type="Pfam" id="PF24366">
    <property type="entry name" value="DUF7522"/>
    <property type="match status" value="1"/>
</dbReference>
<dbReference type="Proteomes" id="UP000830729">
    <property type="component" value="Chromosome"/>
</dbReference>
<dbReference type="InterPro" id="IPR055944">
    <property type="entry name" value="DUF7522"/>
</dbReference>
<protein>
    <submittedName>
        <fullName evidence="1">Uncharacterized protein</fullName>
    </submittedName>
</protein>
<dbReference type="KEGG" id="halx:M0R89_14270"/>
<gene>
    <name evidence="1" type="ORF">M0R89_14270</name>
</gene>